<sequence length="95" mass="10078">MRRTRGGVSGECSLRGGALPNAANTMKIATAKGAWSDLSVWPRPLRAGVTCDCSGRRDGLQSEVALERCLLDAVLQRSQVASSIRTIHQAVVVGE</sequence>
<evidence type="ECO:0000313" key="2">
    <source>
        <dbReference type="Proteomes" id="UP000315389"/>
    </source>
</evidence>
<organism evidence="1 2">
    <name type="scientific">Rarobacter faecitabidus</name>
    <dbReference type="NCBI Taxonomy" id="13243"/>
    <lineage>
        <taxon>Bacteria</taxon>
        <taxon>Bacillati</taxon>
        <taxon>Actinomycetota</taxon>
        <taxon>Actinomycetes</taxon>
        <taxon>Micrococcales</taxon>
        <taxon>Rarobacteraceae</taxon>
        <taxon>Rarobacter</taxon>
    </lineage>
</organism>
<reference evidence="1 2" key="1">
    <citation type="submission" date="2019-06" db="EMBL/GenBank/DDBJ databases">
        <title>Sequencing the genomes of 1000 actinobacteria strains.</title>
        <authorList>
            <person name="Klenk H.-P."/>
        </authorList>
    </citation>
    <scope>NUCLEOTIDE SEQUENCE [LARGE SCALE GENOMIC DNA]</scope>
    <source>
        <strain evidence="1 2">DSM 4813</strain>
    </source>
</reference>
<keyword evidence="2" id="KW-1185">Reference proteome</keyword>
<protein>
    <submittedName>
        <fullName evidence="1">Uncharacterized protein</fullName>
    </submittedName>
</protein>
<dbReference type="AlphaFoldDB" id="A0A542ZVF4"/>
<name>A0A542ZVF4_RARFA</name>
<dbReference type="Proteomes" id="UP000315389">
    <property type="component" value="Unassembled WGS sequence"/>
</dbReference>
<evidence type="ECO:0000313" key="1">
    <source>
        <dbReference type="EMBL" id="TQL64279.1"/>
    </source>
</evidence>
<gene>
    <name evidence="1" type="ORF">FB461_0777</name>
</gene>
<comment type="caution">
    <text evidence="1">The sequence shown here is derived from an EMBL/GenBank/DDBJ whole genome shotgun (WGS) entry which is preliminary data.</text>
</comment>
<proteinExistence type="predicted"/>
<dbReference type="EMBL" id="VFOS01000001">
    <property type="protein sequence ID" value="TQL64279.1"/>
    <property type="molecule type" value="Genomic_DNA"/>
</dbReference>
<accession>A0A542ZVF4</accession>